<dbReference type="InterPro" id="IPR051836">
    <property type="entry name" value="Kremen_rcpt"/>
</dbReference>
<dbReference type="AlphaFoldDB" id="R4X846"/>
<dbReference type="PANTHER" id="PTHR24269">
    <property type="entry name" value="KREMEN PROTEIN"/>
    <property type="match status" value="1"/>
</dbReference>
<keyword evidence="5" id="KW-0472">Membrane</keyword>
<comment type="caution">
    <text evidence="9">The sequence shown here is derived from an EMBL/GenBank/DDBJ whole genome shotgun (WGS) entry which is preliminary data.</text>
</comment>
<accession>R4X846</accession>
<evidence type="ECO:0000256" key="4">
    <source>
        <dbReference type="ARBA" id="ARBA00022989"/>
    </source>
</evidence>
<feature type="domain" description="WSC" evidence="8">
    <location>
        <begin position="142"/>
        <end position="231"/>
    </location>
</feature>
<feature type="signal peptide" evidence="7">
    <location>
        <begin position="1"/>
        <end position="17"/>
    </location>
</feature>
<feature type="domain" description="WSC" evidence="8">
    <location>
        <begin position="241"/>
        <end position="330"/>
    </location>
</feature>
<evidence type="ECO:0000256" key="1">
    <source>
        <dbReference type="ARBA" id="ARBA00004167"/>
    </source>
</evidence>
<feature type="domain" description="WSC" evidence="8">
    <location>
        <begin position="47"/>
        <end position="141"/>
    </location>
</feature>
<evidence type="ECO:0000313" key="10">
    <source>
        <dbReference type="Proteomes" id="UP000013776"/>
    </source>
</evidence>
<sequence>MLGSTVITLFALTVVSAAPAKRQEGPLVYAQGSNDQTGASQGSTTYNTASLGCWQDNYPFFRTLNGSFFFEPTYTTPETCSKYCAGLGFTYSGTEDATQCFCGNGLSGSSQIDDAQCNTACQANPAETCGGSNTLSVQKISYIYSEGCFQDIVNYRALDGAYTESDAMTVEYCGTYCSGNGFSYAGLEYATQCFCGNTVRLGPGSGCTTPCSGNSAETCGGNNALSLYSLTGKTLQTSGSSSRSVGCFADYYPATRAFSGPSRQSGDNTNESCQQYCTSQGFPYSGTEYSNECSTAPASNATSTACTMSCSGDASQICGGANGLSVTYFGA</sequence>
<dbReference type="PANTHER" id="PTHR24269:SF16">
    <property type="entry name" value="PROTEIN SLG1"/>
    <property type="match status" value="1"/>
</dbReference>
<keyword evidence="6" id="KW-0325">Glycoprotein</keyword>
<evidence type="ECO:0000256" key="5">
    <source>
        <dbReference type="ARBA" id="ARBA00023136"/>
    </source>
</evidence>
<gene>
    <name evidence="9" type="ORF">TAPDE_001461</name>
</gene>
<dbReference type="PROSITE" id="PS51212">
    <property type="entry name" value="WSC"/>
    <property type="match status" value="3"/>
</dbReference>
<keyword evidence="3 7" id="KW-0732">Signal</keyword>
<feature type="chain" id="PRO_5004381928" description="WSC domain-containing protein" evidence="7">
    <location>
        <begin position="18"/>
        <end position="331"/>
    </location>
</feature>
<keyword evidence="2" id="KW-0812">Transmembrane</keyword>
<dbReference type="OrthoDB" id="2019572at2759"/>
<evidence type="ECO:0000259" key="8">
    <source>
        <dbReference type="PROSITE" id="PS51212"/>
    </source>
</evidence>
<reference evidence="9 10" key="1">
    <citation type="journal article" date="2013" name="MBio">
        <title>Genome sequencing of the plant pathogen Taphrina deformans, the causal agent of peach leaf curl.</title>
        <authorList>
            <person name="Cisse O.H."/>
            <person name="Almeida J.M.G.C.F."/>
            <person name="Fonseca A."/>
            <person name="Kumar A.A."/>
            <person name="Salojaervi J."/>
            <person name="Overmyer K."/>
            <person name="Hauser P.M."/>
            <person name="Pagni M."/>
        </authorList>
    </citation>
    <scope>NUCLEOTIDE SEQUENCE [LARGE SCALE GENOMIC DNA]</scope>
    <source>
        <strain evidence="10">PYCC 5710 / ATCC 11124 / CBS 356.35 / IMI 108563 / JCM 9778 / NBRC 8474</strain>
    </source>
</reference>
<protein>
    <recommendedName>
        <fullName evidence="8">WSC domain-containing protein</fullName>
    </recommendedName>
</protein>
<comment type="subcellular location">
    <subcellularLocation>
        <location evidence="1">Membrane</location>
        <topology evidence="1">Single-pass membrane protein</topology>
    </subcellularLocation>
</comment>
<keyword evidence="10" id="KW-1185">Reference proteome</keyword>
<evidence type="ECO:0000256" key="6">
    <source>
        <dbReference type="ARBA" id="ARBA00023180"/>
    </source>
</evidence>
<dbReference type="EMBL" id="CAHR02000052">
    <property type="protein sequence ID" value="CCG81648.1"/>
    <property type="molecule type" value="Genomic_DNA"/>
</dbReference>
<dbReference type="Pfam" id="PF01822">
    <property type="entry name" value="WSC"/>
    <property type="match status" value="3"/>
</dbReference>
<dbReference type="VEuPathDB" id="FungiDB:TAPDE_001461"/>
<keyword evidence="4" id="KW-1133">Transmembrane helix</keyword>
<evidence type="ECO:0000256" key="2">
    <source>
        <dbReference type="ARBA" id="ARBA00022692"/>
    </source>
</evidence>
<name>R4X846_TAPDE</name>
<dbReference type="Proteomes" id="UP000013776">
    <property type="component" value="Unassembled WGS sequence"/>
</dbReference>
<dbReference type="InterPro" id="IPR002889">
    <property type="entry name" value="WSC_carb-bd"/>
</dbReference>
<dbReference type="GO" id="GO:0005886">
    <property type="term" value="C:plasma membrane"/>
    <property type="evidence" value="ECO:0007669"/>
    <property type="project" value="TreeGrafter"/>
</dbReference>
<evidence type="ECO:0000256" key="7">
    <source>
        <dbReference type="SAM" id="SignalP"/>
    </source>
</evidence>
<proteinExistence type="predicted"/>
<organism evidence="9 10">
    <name type="scientific">Taphrina deformans (strain PYCC 5710 / ATCC 11124 / CBS 356.35 / IMI 108563 / JCM 9778 / NBRC 8474)</name>
    <name type="common">Peach leaf curl fungus</name>
    <name type="synonym">Lalaria deformans</name>
    <dbReference type="NCBI Taxonomy" id="1097556"/>
    <lineage>
        <taxon>Eukaryota</taxon>
        <taxon>Fungi</taxon>
        <taxon>Dikarya</taxon>
        <taxon>Ascomycota</taxon>
        <taxon>Taphrinomycotina</taxon>
        <taxon>Taphrinomycetes</taxon>
        <taxon>Taphrinales</taxon>
        <taxon>Taphrinaceae</taxon>
        <taxon>Taphrina</taxon>
    </lineage>
</organism>
<dbReference type="STRING" id="1097556.R4X846"/>
<dbReference type="eggNOG" id="KOG4157">
    <property type="taxonomic scope" value="Eukaryota"/>
</dbReference>
<evidence type="ECO:0000313" key="9">
    <source>
        <dbReference type="EMBL" id="CCG81648.1"/>
    </source>
</evidence>
<dbReference type="SMART" id="SM00321">
    <property type="entry name" value="WSC"/>
    <property type="match status" value="3"/>
</dbReference>
<evidence type="ECO:0000256" key="3">
    <source>
        <dbReference type="ARBA" id="ARBA00022729"/>
    </source>
</evidence>